<dbReference type="WBParaSite" id="Hba_10980">
    <property type="protein sequence ID" value="Hba_10980"/>
    <property type="gene ID" value="Hba_10980"/>
</dbReference>
<sequence length="85" mass="9518">MRLTSWKFDELEMMVACAIYCPILEECNIREIMSTLEDHKKRKAFNNMVPATHTWPSGSRRPVGCGGRRVDPGLSGAEAFASVLC</sequence>
<keyword evidence="1" id="KW-1185">Reference proteome</keyword>
<proteinExistence type="predicted"/>
<accession>A0A1I7X0A6</accession>
<organism evidence="1 2">
    <name type="scientific">Heterorhabditis bacteriophora</name>
    <name type="common">Entomopathogenic nematode worm</name>
    <dbReference type="NCBI Taxonomy" id="37862"/>
    <lineage>
        <taxon>Eukaryota</taxon>
        <taxon>Metazoa</taxon>
        <taxon>Ecdysozoa</taxon>
        <taxon>Nematoda</taxon>
        <taxon>Chromadorea</taxon>
        <taxon>Rhabditida</taxon>
        <taxon>Rhabditina</taxon>
        <taxon>Rhabditomorpha</taxon>
        <taxon>Strongyloidea</taxon>
        <taxon>Heterorhabditidae</taxon>
        <taxon>Heterorhabditis</taxon>
    </lineage>
</organism>
<name>A0A1I7X0A6_HETBA</name>
<protein>
    <submittedName>
        <fullName evidence="2">Uncharacterized protein</fullName>
    </submittedName>
</protein>
<dbReference type="AlphaFoldDB" id="A0A1I7X0A6"/>
<dbReference type="Proteomes" id="UP000095283">
    <property type="component" value="Unplaced"/>
</dbReference>
<evidence type="ECO:0000313" key="1">
    <source>
        <dbReference type="Proteomes" id="UP000095283"/>
    </source>
</evidence>
<reference evidence="2" key="1">
    <citation type="submission" date="2016-11" db="UniProtKB">
        <authorList>
            <consortium name="WormBaseParasite"/>
        </authorList>
    </citation>
    <scope>IDENTIFICATION</scope>
</reference>
<evidence type="ECO:0000313" key="2">
    <source>
        <dbReference type="WBParaSite" id="Hba_10980"/>
    </source>
</evidence>